<proteinExistence type="predicted"/>
<dbReference type="InterPro" id="IPR010559">
    <property type="entry name" value="Sig_transdc_His_kin_internal"/>
</dbReference>
<protein>
    <submittedName>
        <fullName evidence="3">Histidine kinase</fullName>
    </submittedName>
</protein>
<keyword evidence="3" id="KW-0808">Transferase</keyword>
<dbReference type="EMBL" id="JAKZGP010000018">
    <property type="protein sequence ID" value="MCH7409494.1"/>
    <property type="molecule type" value="Genomic_DNA"/>
</dbReference>
<sequence>MNHRTTFHYLTYQFLMNYFFQKIQQNWRFLLFILVFAYIQSIYTRISVRGKISPYIFTPESAVISLIEAGVLFFIILFFIKKWQKSDVPRANTMLKIFGASLCSYLVFIQLLAFSVALVFNKIEQNYNLPTFTLSLFSDFLKAVIYGSFFLSYYYYDSYKKHQQKLVMYNKALSESKINQLKTQLNPHFLFNNLNVLDQLIEEDKYKASDFLHEFAEIYRYVLYASDKELVSIQEELDFAEQYFRLIQHKYGSAYQLNIEAKHKRGLIVPLTLQLLLENAIQHNLGTLESPIYINLTVDGSIHVTNNVQTKRNTKPLSGRALKNLAEQYRILSKQPIEINQSEKEFKVSFPIIYQALK</sequence>
<feature type="transmembrane region" description="Helical" evidence="1">
    <location>
        <begin position="63"/>
        <end position="80"/>
    </location>
</feature>
<keyword evidence="4" id="KW-1185">Reference proteome</keyword>
<dbReference type="Proteomes" id="UP001165489">
    <property type="component" value="Unassembled WGS sequence"/>
</dbReference>
<evidence type="ECO:0000259" key="2">
    <source>
        <dbReference type="Pfam" id="PF06580"/>
    </source>
</evidence>
<reference evidence="3" key="1">
    <citation type="submission" date="2022-03" db="EMBL/GenBank/DDBJ databases">
        <title>De novo assembled genomes of Belliella spp. (Cyclobacteriaceae) strains.</title>
        <authorList>
            <person name="Szabo A."/>
            <person name="Korponai K."/>
            <person name="Felfoldi T."/>
        </authorList>
    </citation>
    <scope>NUCLEOTIDE SEQUENCE</scope>
    <source>
        <strain evidence="3">DSM 111904</strain>
    </source>
</reference>
<dbReference type="PANTHER" id="PTHR34220:SF7">
    <property type="entry name" value="SENSOR HISTIDINE KINASE YPDA"/>
    <property type="match status" value="1"/>
</dbReference>
<keyword evidence="3" id="KW-0418">Kinase</keyword>
<evidence type="ECO:0000313" key="3">
    <source>
        <dbReference type="EMBL" id="MCH7409494.1"/>
    </source>
</evidence>
<evidence type="ECO:0000256" key="1">
    <source>
        <dbReference type="SAM" id="Phobius"/>
    </source>
</evidence>
<organism evidence="3 4">
    <name type="scientific">Belliella filtrata</name>
    <dbReference type="NCBI Taxonomy" id="2923435"/>
    <lineage>
        <taxon>Bacteria</taxon>
        <taxon>Pseudomonadati</taxon>
        <taxon>Bacteroidota</taxon>
        <taxon>Cytophagia</taxon>
        <taxon>Cytophagales</taxon>
        <taxon>Cyclobacteriaceae</taxon>
        <taxon>Belliella</taxon>
    </lineage>
</organism>
<dbReference type="Pfam" id="PF06580">
    <property type="entry name" value="His_kinase"/>
    <property type="match status" value="1"/>
</dbReference>
<feature type="transmembrane region" description="Helical" evidence="1">
    <location>
        <begin position="26"/>
        <end position="43"/>
    </location>
</feature>
<name>A0ABS9UZU6_9BACT</name>
<dbReference type="PANTHER" id="PTHR34220">
    <property type="entry name" value="SENSOR HISTIDINE KINASE YPDA"/>
    <property type="match status" value="1"/>
</dbReference>
<keyword evidence="1" id="KW-1133">Transmembrane helix</keyword>
<feature type="transmembrane region" description="Helical" evidence="1">
    <location>
        <begin position="100"/>
        <end position="120"/>
    </location>
</feature>
<keyword evidence="1" id="KW-0812">Transmembrane</keyword>
<accession>A0ABS9UZU6</accession>
<feature type="domain" description="Signal transduction histidine kinase internal region" evidence="2">
    <location>
        <begin position="177"/>
        <end position="253"/>
    </location>
</feature>
<dbReference type="RefSeq" id="WP_241347840.1">
    <property type="nucleotide sequence ID" value="NZ_JAKZGP010000018.1"/>
</dbReference>
<gene>
    <name evidence="3" type="ORF">MM239_08815</name>
</gene>
<comment type="caution">
    <text evidence="3">The sequence shown here is derived from an EMBL/GenBank/DDBJ whole genome shotgun (WGS) entry which is preliminary data.</text>
</comment>
<keyword evidence="1" id="KW-0472">Membrane</keyword>
<dbReference type="InterPro" id="IPR050640">
    <property type="entry name" value="Bact_2-comp_sensor_kinase"/>
</dbReference>
<feature type="transmembrane region" description="Helical" evidence="1">
    <location>
        <begin position="140"/>
        <end position="156"/>
    </location>
</feature>
<dbReference type="GO" id="GO:0016301">
    <property type="term" value="F:kinase activity"/>
    <property type="evidence" value="ECO:0007669"/>
    <property type="project" value="UniProtKB-KW"/>
</dbReference>
<evidence type="ECO:0000313" key="4">
    <source>
        <dbReference type="Proteomes" id="UP001165489"/>
    </source>
</evidence>